<comment type="caution">
    <text evidence="2">The sequence shown here is derived from an EMBL/GenBank/DDBJ whole genome shotgun (WGS) entry which is preliminary data.</text>
</comment>
<evidence type="ECO:0000256" key="1">
    <source>
        <dbReference type="SAM" id="MobiDB-lite"/>
    </source>
</evidence>
<evidence type="ECO:0000313" key="2">
    <source>
        <dbReference type="EMBL" id="KAH0567300.1"/>
    </source>
</evidence>
<feature type="region of interest" description="Disordered" evidence="1">
    <location>
        <begin position="126"/>
        <end position="152"/>
    </location>
</feature>
<protein>
    <submittedName>
        <fullName evidence="2">Uncharacterized protein</fullName>
    </submittedName>
</protein>
<dbReference type="AlphaFoldDB" id="A0AAV7J3S8"/>
<organism evidence="2 3">
    <name type="scientific">Cotesia glomerata</name>
    <name type="common">Lepidopteran parasitic wasp</name>
    <name type="synonym">Apanteles glomeratus</name>
    <dbReference type="NCBI Taxonomy" id="32391"/>
    <lineage>
        <taxon>Eukaryota</taxon>
        <taxon>Metazoa</taxon>
        <taxon>Ecdysozoa</taxon>
        <taxon>Arthropoda</taxon>
        <taxon>Hexapoda</taxon>
        <taxon>Insecta</taxon>
        <taxon>Pterygota</taxon>
        <taxon>Neoptera</taxon>
        <taxon>Endopterygota</taxon>
        <taxon>Hymenoptera</taxon>
        <taxon>Apocrita</taxon>
        <taxon>Ichneumonoidea</taxon>
        <taxon>Braconidae</taxon>
        <taxon>Microgastrinae</taxon>
        <taxon>Cotesia</taxon>
    </lineage>
</organism>
<dbReference type="Proteomes" id="UP000826195">
    <property type="component" value="Unassembled WGS sequence"/>
</dbReference>
<gene>
    <name evidence="2" type="ORF">KQX54_008232</name>
</gene>
<sequence length="185" mass="20962">MKQTQYTYFELQNFRRVELSFLCAYNSVSYTANDGKKVNRSVVGFDDDVSRKGNDISVRYLSQCHYFHQVWYDCLDTGWNHPILSSRYQMIPKTPLFLFPLFILLIRIRCLRTFKGTLFSSYSHPASFEDNSGSEKGGGDSSGGEGGFHKKGHSVQAINPVSTAIDHQRRHFKASAITNSLASAQ</sequence>
<evidence type="ECO:0000313" key="3">
    <source>
        <dbReference type="Proteomes" id="UP000826195"/>
    </source>
</evidence>
<reference evidence="2 3" key="1">
    <citation type="journal article" date="2021" name="J. Hered.">
        <title>A chromosome-level genome assembly of the parasitoid wasp, Cotesia glomerata (Hymenoptera: Braconidae).</title>
        <authorList>
            <person name="Pinto B.J."/>
            <person name="Weis J.J."/>
            <person name="Gamble T."/>
            <person name="Ode P.J."/>
            <person name="Paul R."/>
            <person name="Zaspel J.M."/>
        </authorList>
    </citation>
    <scope>NUCLEOTIDE SEQUENCE [LARGE SCALE GENOMIC DNA]</scope>
    <source>
        <strain evidence="2">CgM1</strain>
    </source>
</reference>
<name>A0AAV7J3S8_COTGL</name>
<accession>A0AAV7J3S8</accession>
<keyword evidence="3" id="KW-1185">Reference proteome</keyword>
<proteinExistence type="predicted"/>
<dbReference type="EMBL" id="JAHXZJ010000001">
    <property type="protein sequence ID" value="KAH0567300.1"/>
    <property type="molecule type" value="Genomic_DNA"/>
</dbReference>
<feature type="compositionally biased region" description="Gly residues" evidence="1">
    <location>
        <begin position="135"/>
        <end position="146"/>
    </location>
</feature>